<gene>
    <name evidence="3" type="ORF">EAH80_09475</name>
</gene>
<dbReference type="AlphaFoldDB" id="A0A502EC73"/>
<dbReference type="InterPro" id="IPR029058">
    <property type="entry name" value="AB_hydrolase_fold"/>
</dbReference>
<keyword evidence="4" id="KW-1185">Reference proteome</keyword>
<accession>A0A502EC73</accession>
<organism evidence="3 4">
    <name type="scientific">Mycolicibacterium hodleri</name>
    <dbReference type="NCBI Taxonomy" id="49897"/>
    <lineage>
        <taxon>Bacteria</taxon>
        <taxon>Bacillati</taxon>
        <taxon>Actinomycetota</taxon>
        <taxon>Actinomycetes</taxon>
        <taxon>Mycobacteriales</taxon>
        <taxon>Mycobacteriaceae</taxon>
        <taxon>Mycolicibacterium</taxon>
    </lineage>
</organism>
<protein>
    <submittedName>
        <fullName evidence="3">Alpha/beta fold hydrolase</fullName>
    </submittedName>
</protein>
<comment type="caution">
    <text evidence="3">The sequence shown here is derived from an EMBL/GenBank/DDBJ whole genome shotgun (WGS) entry which is preliminary data.</text>
</comment>
<dbReference type="RefSeq" id="WP_140689816.1">
    <property type="nucleotide sequence ID" value="NZ_RCZG01000003.1"/>
</dbReference>
<evidence type="ECO:0000313" key="3">
    <source>
        <dbReference type="EMBL" id="TPG35017.1"/>
    </source>
</evidence>
<reference evidence="3 4" key="1">
    <citation type="journal article" date="2019" name="Environ. Microbiol.">
        <title>Species interactions and distinct microbial communities in high Arctic permafrost affected cryosols are associated with the CH4 and CO2 gas fluxes.</title>
        <authorList>
            <person name="Altshuler I."/>
            <person name="Hamel J."/>
            <person name="Turney S."/>
            <person name="Magnuson E."/>
            <person name="Levesque R."/>
            <person name="Greer C."/>
            <person name="Whyte L.G."/>
        </authorList>
    </citation>
    <scope>NUCLEOTIDE SEQUENCE [LARGE SCALE GENOMIC DNA]</scope>
    <source>
        <strain evidence="3 4">S5.20</strain>
    </source>
</reference>
<dbReference type="SUPFAM" id="SSF53474">
    <property type="entry name" value="alpha/beta-Hydrolases"/>
    <property type="match status" value="1"/>
</dbReference>
<dbReference type="GO" id="GO:0016787">
    <property type="term" value="F:hydrolase activity"/>
    <property type="evidence" value="ECO:0007669"/>
    <property type="project" value="UniProtKB-KW"/>
</dbReference>
<dbReference type="Proteomes" id="UP000320095">
    <property type="component" value="Unassembled WGS sequence"/>
</dbReference>
<dbReference type="OrthoDB" id="2987348at2"/>
<dbReference type="Gene3D" id="3.40.50.1820">
    <property type="entry name" value="alpha/beta hydrolase"/>
    <property type="match status" value="1"/>
</dbReference>
<proteinExistence type="predicted"/>
<dbReference type="InterPro" id="IPR000639">
    <property type="entry name" value="Epox_hydrolase-like"/>
</dbReference>
<keyword evidence="1 3" id="KW-0378">Hydrolase</keyword>
<name>A0A502EC73_9MYCO</name>
<evidence type="ECO:0000259" key="2">
    <source>
        <dbReference type="Pfam" id="PF00561"/>
    </source>
</evidence>
<dbReference type="PRINTS" id="PR00412">
    <property type="entry name" value="EPOXHYDRLASE"/>
</dbReference>
<sequence>MTAFGSPASTRLDVNGVTLNVIDAGDRDGPAVLLLHGFPDRALMWRAQIEALVGAGYRVIAPDLRGFGDSDRPVGVEAYDLSLIIGDVLGLLDLLEVGRVRVGAHDWGALVGWVFTALAPDRVERFAAFSVGHPRAFAGAGFEQKQLSWYMLWWQFPDVAETVMPQDDWRWYREWAYEGANRAEDAELDRQLNDLERKGALTSGLNWYRANVPPLLFADEDRHQDLPTIACPVLGVWGDREMALTERQMTDSPKFISGPWRYERLTGVGHWIPAHAPHATSDLLIDFFAHTQGDE</sequence>
<dbReference type="Pfam" id="PF00561">
    <property type="entry name" value="Abhydrolase_1"/>
    <property type="match status" value="1"/>
</dbReference>
<evidence type="ECO:0000313" key="4">
    <source>
        <dbReference type="Proteomes" id="UP000320095"/>
    </source>
</evidence>
<dbReference type="PANTHER" id="PTHR43329">
    <property type="entry name" value="EPOXIDE HYDROLASE"/>
    <property type="match status" value="1"/>
</dbReference>
<evidence type="ECO:0000256" key="1">
    <source>
        <dbReference type="ARBA" id="ARBA00022801"/>
    </source>
</evidence>
<feature type="domain" description="AB hydrolase-1" evidence="2">
    <location>
        <begin position="30"/>
        <end position="272"/>
    </location>
</feature>
<dbReference type="EMBL" id="RCZG01000003">
    <property type="protein sequence ID" value="TPG35017.1"/>
    <property type="molecule type" value="Genomic_DNA"/>
</dbReference>
<dbReference type="InterPro" id="IPR000073">
    <property type="entry name" value="AB_hydrolase_1"/>
</dbReference>